<comment type="caution">
    <text evidence="11">The sequence shown here is derived from an EMBL/GenBank/DDBJ whole genome shotgun (WGS) entry which is preliminary data.</text>
</comment>
<dbReference type="Gene3D" id="3.40.630.10">
    <property type="entry name" value="Zn peptidases"/>
    <property type="match status" value="1"/>
</dbReference>
<comment type="caution">
    <text evidence="7">Lacks conserved residue(s) required for the propagation of feature annotation.</text>
</comment>
<dbReference type="CDD" id="cd06238">
    <property type="entry name" value="M14-like"/>
    <property type="match status" value="1"/>
</dbReference>
<comment type="similarity">
    <text evidence="2 7">Belongs to the peptidase M14 family.</text>
</comment>
<feature type="compositionally biased region" description="Basic and acidic residues" evidence="8">
    <location>
        <begin position="743"/>
        <end position="753"/>
    </location>
</feature>
<keyword evidence="5" id="KW-0862">Zinc</keyword>
<reference evidence="11 12" key="1">
    <citation type="submission" date="2020-03" db="EMBL/GenBank/DDBJ databases">
        <title>Metabolic flexibility allows generalist bacteria to become dominant in a frequently disturbed ecosystem.</title>
        <authorList>
            <person name="Chen Y.-J."/>
            <person name="Leung P.M."/>
            <person name="Bay S.K."/>
            <person name="Hugenholtz P."/>
            <person name="Kessler A.J."/>
            <person name="Shelley G."/>
            <person name="Waite D.W."/>
            <person name="Cook P.L."/>
            <person name="Greening C."/>
        </authorList>
    </citation>
    <scope>NUCLEOTIDE SEQUENCE [LARGE SCALE GENOMIC DNA]</scope>
    <source>
        <strain evidence="11">SS_bin_28</strain>
    </source>
</reference>
<dbReference type="PROSITE" id="PS52035">
    <property type="entry name" value="PEPTIDASE_M14"/>
    <property type="match status" value="1"/>
</dbReference>
<evidence type="ECO:0000256" key="8">
    <source>
        <dbReference type="SAM" id="MobiDB-lite"/>
    </source>
</evidence>
<evidence type="ECO:0000256" key="2">
    <source>
        <dbReference type="ARBA" id="ARBA00005988"/>
    </source>
</evidence>
<dbReference type="Proteomes" id="UP000547674">
    <property type="component" value="Unassembled WGS sequence"/>
</dbReference>
<dbReference type="SUPFAM" id="SSF53187">
    <property type="entry name" value="Zn-dependent exopeptidases"/>
    <property type="match status" value="1"/>
</dbReference>
<proteinExistence type="inferred from homology"/>
<evidence type="ECO:0000256" key="6">
    <source>
        <dbReference type="ARBA" id="ARBA00023049"/>
    </source>
</evidence>
<evidence type="ECO:0000256" key="3">
    <source>
        <dbReference type="ARBA" id="ARBA00022670"/>
    </source>
</evidence>
<dbReference type="Pfam" id="PF09825">
    <property type="entry name" value="BPL_N"/>
    <property type="match status" value="1"/>
</dbReference>
<feature type="signal peptide" evidence="9">
    <location>
        <begin position="1"/>
        <end position="22"/>
    </location>
</feature>
<dbReference type="GO" id="GO:0004181">
    <property type="term" value="F:metallocarboxypeptidase activity"/>
    <property type="evidence" value="ECO:0007669"/>
    <property type="project" value="InterPro"/>
</dbReference>
<dbReference type="Pfam" id="PF00246">
    <property type="entry name" value="Peptidase_M14"/>
    <property type="match status" value="1"/>
</dbReference>
<dbReference type="InterPro" id="IPR000834">
    <property type="entry name" value="Peptidase_M14"/>
</dbReference>
<dbReference type="GO" id="GO:0005615">
    <property type="term" value="C:extracellular space"/>
    <property type="evidence" value="ECO:0007669"/>
    <property type="project" value="TreeGrafter"/>
</dbReference>
<keyword evidence="3" id="KW-0645">Protease</keyword>
<feature type="domain" description="Peptidase M14" evidence="10">
    <location>
        <begin position="54"/>
        <end position="374"/>
    </location>
</feature>
<evidence type="ECO:0000256" key="4">
    <source>
        <dbReference type="ARBA" id="ARBA00022801"/>
    </source>
</evidence>
<evidence type="ECO:0000256" key="7">
    <source>
        <dbReference type="PROSITE-ProRule" id="PRU01379"/>
    </source>
</evidence>
<keyword evidence="9" id="KW-0732">Signal</keyword>
<keyword evidence="4" id="KW-0378">Hydrolase</keyword>
<evidence type="ECO:0000256" key="5">
    <source>
        <dbReference type="ARBA" id="ARBA00022833"/>
    </source>
</evidence>
<dbReference type="SUPFAM" id="SSF52317">
    <property type="entry name" value="Class I glutamine amidotransferase-like"/>
    <property type="match status" value="1"/>
</dbReference>
<dbReference type="GO" id="GO:0006508">
    <property type="term" value="P:proteolysis"/>
    <property type="evidence" value="ECO:0007669"/>
    <property type="project" value="UniProtKB-KW"/>
</dbReference>
<feature type="region of interest" description="Disordered" evidence="8">
    <location>
        <begin position="731"/>
        <end position="753"/>
    </location>
</feature>
<accession>A0A7Y2H296</accession>
<dbReference type="PANTHER" id="PTHR11705">
    <property type="entry name" value="PROTEASE FAMILY M14 CARBOXYPEPTIDASE A,B"/>
    <property type="match status" value="1"/>
</dbReference>
<dbReference type="AlphaFoldDB" id="A0A7Y2H296"/>
<feature type="chain" id="PRO_5031541602" description="Peptidase M14 domain-containing protein" evidence="9">
    <location>
        <begin position="23"/>
        <end position="874"/>
    </location>
</feature>
<sequence length="874" mass="97255">MKLRTWGLLFLGLALCSLPAGANAQSETPFYSSANFDSSIPTPESYLGYPLGSRFTEHYKIVGYLKSLAEVSDRVDFEEYGTTYEGRPLVLLTISSSENLRKKDDIQKEYARLSDPRSMNMGEARGRSRDLPVASWFSFNIHGNEPSPSEAAMAVAYHLAASTTTETRELLENSVLLLDPCLNPDGRDRYTNWINSVAGKQADPTWSAREHHEPWPGGRQNHYLFDLNRDWAWLSQQETKQRAKAYLKWRPQVHVDFHEMGEESTYFFFPAARPIHPLYPPQIKKWGEIFGRGNAEAFDARGWRYYTAESFDLYYPSYGDSWPTFHGAIGMTYEQAGHRGAGTAVKLSTGAVLTLKERTEHHYTAALATLKTAVDNREARLLDYYRFFQVEDAGDARAYLLPPGSDPPRTADLVGLLIDHGAEVYRSRDVISGRGLRDYDGRSSNKSLPEGTYVVPMNQPLHRFLRAILEPETALPDTLFYDVSAWSLPLAFGVEAYTTTSRVGSRLELLNEKPEVPGVVTNPRATYAYLISWARNGTPAAATWLQSQGARVHFTSREIETEGTVFPAGSLVIFCAENDDSLPSKMDQVANEFRVDILGVNSGLTTRGPDLGSRRIEFMKPVRVALLADSPVDPTSLGACWFLLDQVYNVPHSLVRPSDLTKRGLKEFDVLVAPDAWGGGYGYTSALDSARTKLIKEWIEEGGVFVGLGAGAFYATQGISGLSSIEIADASEPNATDGEAEAEEKSRKMETTEERIRRNRLEDLPGTIFEVTVDPLHPLGFGYEGTARVLKISDTAFELGPEGTNVAIFSSSPKVSGYASEQSVARLVDRPFLIAEPVGDGHVVLYAEDPNFRLFWYGLTRLFLNSIYFLPSLN</sequence>
<evidence type="ECO:0000259" key="10">
    <source>
        <dbReference type="PROSITE" id="PS52035"/>
    </source>
</evidence>
<dbReference type="InterPro" id="IPR029062">
    <property type="entry name" value="Class_I_gatase-like"/>
</dbReference>
<dbReference type="EMBL" id="JABDJR010000351">
    <property type="protein sequence ID" value="NNF06859.1"/>
    <property type="molecule type" value="Genomic_DNA"/>
</dbReference>
<evidence type="ECO:0000313" key="11">
    <source>
        <dbReference type="EMBL" id="NNF06859.1"/>
    </source>
</evidence>
<comment type="cofactor">
    <cofactor evidence="1">
        <name>Zn(2+)</name>
        <dbReference type="ChEBI" id="CHEBI:29105"/>
    </cofactor>
</comment>
<dbReference type="PANTHER" id="PTHR11705:SF143">
    <property type="entry name" value="SLL0236 PROTEIN"/>
    <property type="match status" value="1"/>
</dbReference>
<organism evidence="11 12">
    <name type="scientific">Eiseniibacteriota bacterium</name>
    <dbReference type="NCBI Taxonomy" id="2212470"/>
    <lineage>
        <taxon>Bacteria</taxon>
        <taxon>Candidatus Eiseniibacteriota</taxon>
    </lineage>
</organism>
<dbReference type="SMART" id="SM00631">
    <property type="entry name" value="Zn_pept"/>
    <property type="match status" value="1"/>
</dbReference>
<gene>
    <name evidence="11" type="ORF">HKN21_08865</name>
</gene>
<protein>
    <recommendedName>
        <fullName evidence="10">Peptidase M14 domain-containing protein</fullName>
    </recommendedName>
</protein>
<name>A0A7Y2H296_UNCEI</name>
<dbReference type="GO" id="GO:0008270">
    <property type="term" value="F:zinc ion binding"/>
    <property type="evidence" value="ECO:0007669"/>
    <property type="project" value="InterPro"/>
</dbReference>
<evidence type="ECO:0000256" key="1">
    <source>
        <dbReference type="ARBA" id="ARBA00001947"/>
    </source>
</evidence>
<keyword evidence="6" id="KW-0482">Metalloprotease</keyword>
<dbReference type="InterPro" id="IPR019197">
    <property type="entry name" value="Biotin-prot_ligase_N"/>
</dbReference>
<evidence type="ECO:0000256" key="9">
    <source>
        <dbReference type="SAM" id="SignalP"/>
    </source>
</evidence>
<evidence type="ECO:0000313" key="12">
    <source>
        <dbReference type="Proteomes" id="UP000547674"/>
    </source>
</evidence>